<keyword evidence="13" id="KW-0325">Glycoprotein</keyword>
<keyword evidence="12 15" id="KW-0472">Membrane</keyword>
<sequence length="373" mass="41504">MSLSEAAGHLSFVCLGIGFLETELLPLRVYAAAGVSASIVFQYYRPQPLWIPISWNFVFLAINVGMAGVLLKEKRDATRQDQETAALYDKTFRESGLTAVDFMKIRGISEDSRHTAGDVLAEQDVTQRRLYLVMEGELQVSKGGNDIAPVKAGEFAGEKARFGCRIFLQWETVVEVSRPKVSPKVKVKHGGAKVTSWQFDELRDLLAHNPNMSVRFHAALARAMVSKLVDTHDPAVKYRQLLTGVLVDGVVTTMEKDELEKMRQDMNVDEATHTAELKTAGWSTQEFDQGYQDDFSSRTYEALAKEVLRDGTVNDKGRAKLRIHRQNNGIDSLHHMRVLKKLGWSLDQLEEGTTAGHRTPLSTTAPAGTQPST</sequence>
<keyword evidence="18" id="KW-1185">Reference proteome</keyword>
<dbReference type="GO" id="GO:0007155">
    <property type="term" value="P:cell adhesion"/>
    <property type="evidence" value="ECO:0007669"/>
    <property type="project" value="UniProtKB-KW"/>
</dbReference>
<evidence type="ECO:0000256" key="3">
    <source>
        <dbReference type="ARBA" id="ARBA00004435"/>
    </source>
</evidence>
<dbReference type="Proteomes" id="UP000002630">
    <property type="component" value="Linkage Group LG16"/>
</dbReference>
<dbReference type="PANTHER" id="PTHR12101">
    <property type="entry name" value="POPEYE DOMAIN CONTAINING PROTEIN"/>
    <property type="match status" value="1"/>
</dbReference>
<dbReference type="GO" id="GO:0030552">
    <property type="term" value="F:cAMP binding"/>
    <property type="evidence" value="ECO:0007669"/>
    <property type="project" value="TreeGrafter"/>
</dbReference>
<keyword evidence="8 15" id="KW-0812">Transmembrane</keyword>
<dbReference type="PANTHER" id="PTHR12101:SF17">
    <property type="entry name" value="BLOOD VESSEL EPICARDIAL SUBSTANCE"/>
    <property type="match status" value="1"/>
</dbReference>
<dbReference type="eggNOG" id="ENOG502S6BX">
    <property type="taxonomic scope" value="Eukaryota"/>
</dbReference>
<dbReference type="EMBL" id="FN648463">
    <property type="protein sequence ID" value="CBJ31746.1"/>
    <property type="molecule type" value="Genomic_DNA"/>
</dbReference>
<organism evidence="17 18">
    <name type="scientific">Ectocarpus siliculosus</name>
    <name type="common">Brown alga</name>
    <name type="synonym">Conferva siliculosa</name>
    <dbReference type="NCBI Taxonomy" id="2880"/>
    <lineage>
        <taxon>Eukaryota</taxon>
        <taxon>Sar</taxon>
        <taxon>Stramenopiles</taxon>
        <taxon>Ochrophyta</taxon>
        <taxon>PX clade</taxon>
        <taxon>Phaeophyceae</taxon>
        <taxon>Ectocarpales</taxon>
        <taxon>Ectocarpaceae</taxon>
        <taxon>Ectocarpus</taxon>
    </lineage>
</organism>
<evidence type="ECO:0000256" key="14">
    <source>
        <dbReference type="SAM" id="MobiDB-lite"/>
    </source>
</evidence>
<dbReference type="GO" id="GO:0016328">
    <property type="term" value="C:lateral plasma membrane"/>
    <property type="evidence" value="ECO:0007669"/>
    <property type="project" value="UniProtKB-SubCell"/>
</dbReference>
<name>D7FUU0_ECTSI</name>
<keyword evidence="6" id="KW-0217">Developmental protein</keyword>
<evidence type="ECO:0000256" key="10">
    <source>
        <dbReference type="ARBA" id="ARBA00022949"/>
    </source>
</evidence>
<evidence type="ECO:0000256" key="7">
    <source>
        <dbReference type="ARBA" id="ARBA00022475"/>
    </source>
</evidence>
<keyword evidence="5" id="KW-0796">Tight junction</keyword>
<comment type="subcellular location">
    <subcellularLocation>
        <location evidence="3">Cell junction</location>
        <location evidence="3">Tight junction</location>
    </subcellularLocation>
    <subcellularLocation>
        <location evidence="1">Lateral cell membrane</location>
    </subcellularLocation>
    <subcellularLocation>
        <location evidence="2">Membrane</location>
        <topology evidence="2">Multi-pass membrane protein</topology>
    </subcellularLocation>
</comment>
<evidence type="ECO:0000256" key="6">
    <source>
        <dbReference type="ARBA" id="ARBA00022473"/>
    </source>
</evidence>
<dbReference type="OrthoDB" id="425611at2759"/>
<evidence type="ECO:0000256" key="15">
    <source>
        <dbReference type="SAM" id="Phobius"/>
    </source>
</evidence>
<dbReference type="AlphaFoldDB" id="D7FUU0"/>
<dbReference type="PROSITE" id="PS50042">
    <property type="entry name" value="CNMP_BINDING_3"/>
    <property type="match status" value="1"/>
</dbReference>
<dbReference type="Gene3D" id="2.60.120.10">
    <property type="entry name" value="Jelly Rolls"/>
    <property type="match status" value="1"/>
</dbReference>
<reference evidence="17 18" key="1">
    <citation type="journal article" date="2010" name="Nature">
        <title>The Ectocarpus genome and the independent evolution of multicellularity in brown algae.</title>
        <authorList>
            <person name="Cock J.M."/>
            <person name="Sterck L."/>
            <person name="Rouze P."/>
            <person name="Scornet D."/>
            <person name="Allen A.E."/>
            <person name="Amoutzias G."/>
            <person name="Anthouard V."/>
            <person name="Artiguenave F."/>
            <person name="Aury J.M."/>
            <person name="Badger J.H."/>
            <person name="Beszteri B."/>
            <person name="Billiau K."/>
            <person name="Bonnet E."/>
            <person name="Bothwell J.H."/>
            <person name="Bowler C."/>
            <person name="Boyen C."/>
            <person name="Brownlee C."/>
            <person name="Carrano C.J."/>
            <person name="Charrier B."/>
            <person name="Cho G.Y."/>
            <person name="Coelho S.M."/>
            <person name="Collen J."/>
            <person name="Corre E."/>
            <person name="Da Silva C."/>
            <person name="Delage L."/>
            <person name="Delaroque N."/>
            <person name="Dittami S.M."/>
            <person name="Doulbeau S."/>
            <person name="Elias M."/>
            <person name="Farnham G."/>
            <person name="Gachon C.M."/>
            <person name="Gschloessl B."/>
            <person name="Heesch S."/>
            <person name="Jabbari K."/>
            <person name="Jubin C."/>
            <person name="Kawai H."/>
            <person name="Kimura K."/>
            <person name="Kloareg B."/>
            <person name="Kupper F.C."/>
            <person name="Lang D."/>
            <person name="Le Bail A."/>
            <person name="Leblanc C."/>
            <person name="Lerouge P."/>
            <person name="Lohr M."/>
            <person name="Lopez P.J."/>
            <person name="Martens C."/>
            <person name="Maumus F."/>
            <person name="Michel G."/>
            <person name="Miranda-Saavedra D."/>
            <person name="Morales J."/>
            <person name="Moreau H."/>
            <person name="Motomura T."/>
            <person name="Nagasato C."/>
            <person name="Napoli C.A."/>
            <person name="Nelson D.R."/>
            <person name="Nyvall-Collen P."/>
            <person name="Peters A.F."/>
            <person name="Pommier C."/>
            <person name="Potin P."/>
            <person name="Poulain J."/>
            <person name="Quesneville H."/>
            <person name="Read B."/>
            <person name="Rensing S.A."/>
            <person name="Ritter A."/>
            <person name="Rousvoal S."/>
            <person name="Samanta M."/>
            <person name="Samson G."/>
            <person name="Schroeder D.C."/>
            <person name="Segurens B."/>
            <person name="Strittmatter M."/>
            <person name="Tonon T."/>
            <person name="Tregear J.W."/>
            <person name="Valentin K."/>
            <person name="von Dassow P."/>
            <person name="Yamagishi T."/>
            <person name="Van de Peer Y."/>
            <person name="Wincker P."/>
        </authorList>
    </citation>
    <scope>NUCLEOTIDE SEQUENCE [LARGE SCALE GENOMIC DNA]</scope>
    <source>
        <strain evidence="18">Ec32 / CCAP1310/4</strain>
    </source>
</reference>
<evidence type="ECO:0000256" key="1">
    <source>
        <dbReference type="ARBA" id="ARBA00004124"/>
    </source>
</evidence>
<feature type="domain" description="Cyclic nucleotide-binding" evidence="16">
    <location>
        <begin position="87"/>
        <end position="160"/>
    </location>
</feature>
<protein>
    <recommendedName>
        <fullName evidence="16">Cyclic nucleotide-binding domain-containing protein</fullName>
    </recommendedName>
</protein>
<keyword evidence="9" id="KW-0130">Cell adhesion</keyword>
<dbReference type="GO" id="GO:0005923">
    <property type="term" value="C:bicellular tight junction"/>
    <property type="evidence" value="ECO:0007669"/>
    <property type="project" value="UniProtKB-SubCell"/>
</dbReference>
<gene>
    <name evidence="17" type="ORF">Esi_0279_0023</name>
</gene>
<proteinExistence type="inferred from homology"/>
<dbReference type="InterPro" id="IPR000595">
    <property type="entry name" value="cNMP-bd_dom"/>
</dbReference>
<evidence type="ECO:0000256" key="4">
    <source>
        <dbReference type="ARBA" id="ARBA00007146"/>
    </source>
</evidence>
<evidence type="ECO:0000256" key="12">
    <source>
        <dbReference type="ARBA" id="ARBA00023136"/>
    </source>
</evidence>
<keyword evidence="11 15" id="KW-1133">Transmembrane helix</keyword>
<dbReference type="SUPFAM" id="SSF51206">
    <property type="entry name" value="cAMP-binding domain-like"/>
    <property type="match status" value="1"/>
</dbReference>
<evidence type="ECO:0000259" key="16">
    <source>
        <dbReference type="PROSITE" id="PS50042"/>
    </source>
</evidence>
<dbReference type="EMBL" id="FN649741">
    <property type="protein sequence ID" value="CBJ31746.1"/>
    <property type="molecule type" value="Genomic_DNA"/>
</dbReference>
<feature type="transmembrane region" description="Helical" evidence="15">
    <location>
        <begin position="50"/>
        <end position="71"/>
    </location>
</feature>
<dbReference type="OMA" id="MIHHIDD"/>
<accession>D7FUU0</accession>
<feature type="region of interest" description="Disordered" evidence="14">
    <location>
        <begin position="351"/>
        <end position="373"/>
    </location>
</feature>
<dbReference type="InParanoid" id="D7FUU0"/>
<dbReference type="Pfam" id="PF04831">
    <property type="entry name" value="POPDC1-3"/>
    <property type="match status" value="1"/>
</dbReference>
<dbReference type="InterPro" id="IPR055272">
    <property type="entry name" value="POPDC1-3_dom"/>
</dbReference>
<dbReference type="InterPro" id="IPR014710">
    <property type="entry name" value="RmlC-like_jellyroll"/>
</dbReference>
<dbReference type="InterPro" id="IPR018490">
    <property type="entry name" value="cNMP-bd_dom_sf"/>
</dbReference>
<evidence type="ECO:0000256" key="2">
    <source>
        <dbReference type="ARBA" id="ARBA00004141"/>
    </source>
</evidence>
<evidence type="ECO:0000256" key="9">
    <source>
        <dbReference type="ARBA" id="ARBA00022889"/>
    </source>
</evidence>
<keyword evidence="10" id="KW-0965">Cell junction</keyword>
<keyword evidence="7" id="KW-1003">Cell membrane</keyword>
<evidence type="ECO:0000313" key="17">
    <source>
        <dbReference type="EMBL" id="CBJ31746.1"/>
    </source>
</evidence>
<evidence type="ECO:0000313" key="18">
    <source>
        <dbReference type="Proteomes" id="UP000002630"/>
    </source>
</evidence>
<evidence type="ECO:0000256" key="11">
    <source>
        <dbReference type="ARBA" id="ARBA00022989"/>
    </source>
</evidence>
<evidence type="ECO:0000256" key="8">
    <source>
        <dbReference type="ARBA" id="ARBA00022692"/>
    </source>
</evidence>
<dbReference type="InterPro" id="IPR006916">
    <property type="entry name" value="POPDC1-3"/>
</dbReference>
<evidence type="ECO:0000256" key="13">
    <source>
        <dbReference type="ARBA" id="ARBA00023180"/>
    </source>
</evidence>
<feature type="compositionally biased region" description="Polar residues" evidence="14">
    <location>
        <begin position="360"/>
        <end position="373"/>
    </location>
</feature>
<comment type="similarity">
    <text evidence="4">Belongs to the popeye family.</text>
</comment>
<evidence type="ECO:0000256" key="5">
    <source>
        <dbReference type="ARBA" id="ARBA00022427"/>
    </source>
</evidence>